<dbReference type="EMBL" id="JASOIH010000010">
    <property type="protein sequence ID" value="MDK6900023.1"/>
    <property type="molecule type" value="Genomic_DNA"/>
</dbReference>
<reference evidence="2" key="1">
    <citation type="submission" date="2023-05" db="EMBL/GenBank/DDBJ databases">
        <title>Cataloging the Phylogenetic Diversity of Human Bladder Bacteria.</title>
        <authorList>
            <person name="Du J."/>
        </authorList>
    </citation>
    <scope>NUCLEOTIDE SEQUENCE</scope>
    <source>
        <strain evidence="2">UMB8703</strain>
    </source>
</reference>
<dbReference type="AlphaFoldDB" id="A0AAW6XR16"/>
<proteinExistence type="predicted"/>
<sequence length="367" mass="41150">MASGEKAKIQRKKSGAWSMTYKTLDGNVVATFRPMFKKTGSHCYISTSKMTKSDGNNNFSIQIYYKGTSNVKIKMFDDNPEHTMQFSKKKFANNMLNRDESTTNHSYDKVLEGDLTPFMGQFSSDSFNQTIVDSGMTYGGYEPKDYYEGRTTVFPAITKTGYWNGITSHGSYVIKNDDLPKKIKNYYEIHVYGANSGAINSTGSLKRIFYLVPPKVEGPDGKVLSKRQVFEVGANNQLISLSYQSPDWWKRYKKSGLEKDLDVDAIYRGDFSSLKGTWRNGKGEVLTINDDGSTDDGERISIGSTEKSRLPSVGMSSGNFGVSVYLFQIGVSNPYIENGHTSDTTRPRLAIGLNPGDFPTDAYYYRY</sequence>
<organism evidence="2 3">
    <name type="scientific">Streptococcus agalactiae</name>
    <dbReference type="NCBI Taxonomy" id="1311"/>
    <lineage>
        <taxon>Bacteria</taxon>
        <taxon>Bacillati</taxon>
        <taxon>Bacillota</taxon>
        <taxon>Bacilli</taxon>
        <taxon>Lactobacillales</taxon>
        <taxon>Streptococcaceae</taxon>
        <taxon>Streptococcus</taxon>
    </lineage>
</organism>
<comment type="caution">
    <text evidence="2">The sequence shown here is derived from an EMBL/GenBank/DDBJ whole genome shotgun (WGS) entry which is preliminary data.</text>
</comment>
<protein>
    <submittedName>
        <fullName evidence="2">DUF6287 domain-containing protein</fullName>
    </submittedName>
</protein>
<dbReference type="InterPro" id="IPR046254">
    <property type="entry name" value="DUF6287"/>
</dbReference>
<dbReference type="RefSeq" id="WP_001867169.1">
    <property type="nucleotide sequence ID" value="NZ_CABMHV010000013.1"/>
</dbReference>
<evidence type="ECO:0000313" key="3">
    <source>
        <dbReference type="Proteomes" id="UP001230629"/>
    </source>
</evidence>
<evidence type="ECO:0000259" key="1">
    <source>
        <dbReference type="Pfam" id="PF19804"/>
    </source>
</evidence>
<dbReference type="Proteomes" id="UP001230629">
    <property type="component" value="Unassembled WGS sequence"/>
</dbReference>
<dbReference type="Pfam" id="PF19804">
    <property type="entry name" value="DUF6287"/>
    <property type="match status" value="1"/>
</dbReference>
<evidence type="ECO:0000313" key="2">
    <source>
        <dbReference type="EMBL" id="MDK6900023.1"/>
    </source>
</evidence>
<dbReference type="KEGG" id="sagg:EN73_00405"/>
<accession>A0AAW6XR16</accession>
<name>A0AAW6XR16_STRAG</name>
<gene>
    <name evidence="2" type="ORF">QP229_08510</name>
</gene>
<feature type="domain" description="DUF6287" evidence="1">
    <location>
        <begin position="260"/>
        <end position="292"/>
    </location>
</feature>